<organism evidence="1 20">
    <name type="scientific">Rattus norvegicus</name>
    <name type="common">Rat</name>
    <dbReference type="NCBI Taxonomy" id="10116"/>
    <lineage>
        <taxon>Eukaryota</taxon>
        <taxon>Metazoa</taxon>
        <taxon>Chordata</taxon>
        <taxon>Craniata</taxon>
        <taxon>Vertebrata</taxon>
        <taxon>Euteleostomi</taxon>
        <taxon>Mammalia</taxon>
        <taxon>Eutheria</taxon>
        <taxon>Euarchontoglires</taxon>
        <taxon>Glires</taxon>
        <taxon>Rodentia</taxon>
        <taxon>Myomorpha</taxon>
        <taxon>Muroidea</taxon>
        <taxon>Muridae</taxon>
        <taxon>Murinae</taxon>
        <taxon>Rattus</taxon>
    </lineage>
</organism>
<gene>
    <name evidence="19" type="ORF">rCG_21293</name>
    <name evidence="14" type="ORF">rCG_22038</name>
    <name evidence="15" type="ORF">rCG_22319</name>
    <name evidence="6" type="ORF">rCG_22738</name>
    <name evidence="1" type="ORF">rCG_23884</name>
    <name evidence="4" type="ORF">rCG_25549</name>
    <name evidence="16" type="ORF">rCG_29690</name>
    <name evidence="8" type="ORF">rCG_41197</name>
    <name evidence="3" type="ORF">rCG_49326</name>
    <name evidence="2" type="ORF">rCG_50993</name>
    <name evidence="5" type="ORF">rCG_51696</name>
    <name evidence="11" type="ORF">rCG_51864</name>
    <name evidence="10" type="ORF">rCG_52114</name>
    <name evidence="9" type="ORF">rCG_52158</name>
    <name evidence="18" type="ORF">rCG_52969</name>
    <name evidence="12" type="ORF">rCG_56429</name>
    <name evidence="13" type="ORF">rCG_56538</name>
    <name evidence="7" type="ORF">rCG_58886</name>
    <name evidence="17" type="ORF">rCG_61478</name>
</gene>
<dbReference type="AlphaFoldDB" id="A6JW50"/>
<evidence type="ECO:0000313" key="16">
    <source>
        <dbReference type="EMBL" id="EDM01759.1"/>
    </source>
</evidence>
<dbReference type="Proteomes" id="UP000234681">
    <property type="component" value="Chromosome 20"/>
</dbReference>
<dbReference type="Proteomes" id="UP000234681">
    <property type="component" value="Chromosome 4"/>
</dbReference>
<dbReference type="EMBL" id="CH474096">
    <property type="protein sequence ID" value="EDL84057.1"/>
    <property type="molecule type" value="Genomic_DNA"/>
</dbReference>
<reference evidence="1 20" key="2">
    <citation type="submission" date="2005-07" db="EMBL/GenBank/DDBJ databases">
        <authorList>
            <person name="Mural R.J."/>
            <person name="Li P.W."/>
            <person name="Adams M.D."/>
            <person name="Amanatides P.G."/>
            <person name="Baden-Tillson H."/>
            <person name="Barnstead M."/>
            <person name="Chin S.H."/>
            <person name="Dew I."/>
            <person name="Evans C.A."/>
            <person name="Ferriera S."/>
            <person name="Flanigan M."/>
            <person name="Fosler C."/>
            <person name="Glodek A."/>
            <person name="Gu Z."/>
            <person name="Holt R.A."/>
            <person name="Jennings D."/>
            <person name="Kraft C.L."/>
            <person name="Lu F."/>
            <person name="Nguyen T."/>
            <person name="Nusskern D.R."/>
            <person name="Pfannkoch C.M."/>
            <person name="Sitter C."/>
            <person name="Sutton G.G."/>
            <person name="Venter J.C."/>
            <person name="Wang Z."/>
            <person name="Woodage T."/>
            <person name="Zheng X.H."/>
            <person name="Zhong F."/>
        </authorList>
    </citation>
    <scope>NUCLEOTIDE SEQUENCE</scope>
    <source>
        <strain evidence="1">BN</strain>
        <strain evidence="20">BN, Sprague-Dawley</strain>
    </source>
</reference>
<evidence type="ECO:0000313" key="4">
    <source>
        <dbReference type="EMBL" id="EDL77639.1"/>
    </source>
</evidence>
<evidence type="ECO:0000313" key="7">
    <source>
        <dbReference type="EMBL" id="EDL84057.1"/>
    </source>
</evidence>
<accession>A6JW50</accession>
<dbReference type="EMBL" id="CH473964">
    <property type="protein sequence ID" value="EDM01759.1"/>
    <property type="molecule type" value="Genomic_DNA"/>
</dbReference>
<evidence type="ECO:0000313" key="2">
    <source>
        <dbReference type="EMBL" id="EDL75749.1"/>
    </source>
</evidence>
<dbReference type="Proteomes" id="UP000234681">
    <property type="component" value="Chromosome 11"/>
</dbReference>
<evidence type="ECO:0000313" key="17">
    <source>
        <dbReference type="EMBL" id="EDM02616.1"/>
    </source>
</evidence>
<dbReference type="EMBL" id="CH474023">
    <property type="protein sequence ID" value="EDL85313.1"/>
    <property type="molecule type" value="Genomic_DNA"/>
</dbReference>
<evidence type="ECO:0000313" key="5">
    <source>
        <dbReference type="EMBL" id="EDL82678.1"/>
    </source>
</evidence>
<evidence type="ECO:0000313" key="11">
    <source>
        <dbReference type="EMBL" id="EDL85487.1"/>
    </source>
</evidence>
<evidence type="ECO:0000313" key="6">
    <source>
        <dbReference type="EMBL" id="EDL83306.1"/>
    </source>
</evidence>
<dbReference type="EMBL" id="CH474007">
    <property type="protein sequence ID" value="EDL83306.1"/>
    <property type="molecule type" value="Genomic_DNA"/>
</dbReference>
<evidence type="ECO:0000313" key="13">
    <source>
        <dbReference type="EMBL" id="EDL91086.1"/>
    </source>
</evidence>
<dbReference type="EMBL" id="CH473954">
    <property type="protein sequence ID" value="EDL77639.1"/>
    <property type="molecule type" value="Genomic_DNA"/>
</dbReference>
<dbReference type="Proteomes" id="UP000234681">
    <property type="component" value="Chromosome 18"/>
</dbReference>
<evidence type="ECO:0000313" key="12">
    <source>
        <dbReference type="EMBL" id="EDL91085.1"/>
    </source>
</evidence>
<dbReference type="EMBL" id="CH474023">
    <property type="protein sequence ID" value="EDL85285.1"/>
    <property type="molecule type" value="Genomic_DNA"/>
</dbReference>
<dbReference type="EMBL" id="CH473974">
    <property type="protein sequence ID" value="EDL76132.1"/>
    <property type="molecule type" value="Genomic_DNA"/>
</dbReference>
<evidence type="ECO:0000313" key="10">
    <source>
        <dbReference type="EMBL" id="EDL85313.1"/>
    </source>
</evidence>
<dbReference type="Proteomes" id="UP000234681">
    <property type="component" value="Chromosome 15"/>
</dbReference>
<dbReference type="Proteomes" id="UP000234681">
    <property type="component" value="Chromosome 12"/>
</dbReference>
<dbReference type="Proteomes" id="UP000234681">
    <property type="component" value="Chromosome 2"/>
</dbReference>
<evidence type="ECO:0000313" key="19">
    <source>
        <dbReference type="EMBL" id="EDM13505.1"/>
    </source>
</evidence>
<dbReference type="EMBL" id="CH473965">
    <property type="protein sequence ID" value="EDL98883.1"/>
    <property type="molecule type" value="Genomic_DNA"/>
</dbReference>
<dbReference type="EMBL" id="CH473967">
    <property type="protein sequence ID" value="EDM11083.1"/>
    <property type="molecule type" value="Genomic_DNA"/>
</dbReference>
<dbReference type="EMBL" id="CH474016">
    <property type="protein sequence ID" value="EDL93081.1"/>
    <property type="molecule type" value="Genomic_DNA"/>
</dbReference>
<evidence type="ECO:0000313" key="3">
    <source>
        <dbReference type="EMBL" id="EDL76132.1"/>
    </source>
</evidence>
<dbReference type="EMBL" id="CH473947">
    <property type="protein sequence ID" value="EDM02616.1"/>
    <property type="molecule type" value="Genomic_DNA"/>
</dbReference>
<dbReference type="EMBL" id="CH473973">
    <property type="protein sequence ID" value="EDM13505.1"/>
    <property type="molecule type" value="Genomic_DNA"/>
</dbReference>
<reference evidence="1" key="1">
    <citation type="journal article" date="2005" name="Genome Res.">
        <title>Gene and alternative splicing annotation with AIR.</title>
        <authorList>
            <person name="Florea L."/>
            <person name="Di Francesco V."/>
            <person name="Miller J."/>
            <person name="Turner R."/>
            <person name="Yao A."/>
            <person name="Harris M."/>
            <person name="Walenz B."/>
            <person name="Mobarry C."/>
            <person name="Merkulov G.V."/>
            <person name="Charlab R."/>
            <person name="Dew I."/>
            <person name="Deng Z."/>
            <person name="Istrail S."/>
            <person name="Li P."/>
            <person name="Sutton G."/>
        </authorList>
    </citation>
    <scope>NUCLEOTIDE SEQUENCE</scope>
    <source>
        <strain evidence="1">BN</strain>
    </source>
</reference>
<proteinExistence type="predicted"/>
<protein>
    <submittedName>
        <fullName evidence="19">RCG21293</fullName>
    </submittedName>
    <submittedName>
        <fullName evidence="6">RCG22738</fullName>
    </submittedName>
    <submittedName>
        <fullName evidence="3">RCG49326</fullName>
    </submittedName>
    <submittedName>
        <fullName evidence="2">RCG50993</fullName>
    </submittedName>
    <submittedName>
        <fullName evidence="5">RCG51696</fullName>
    </submittedName>
    <submittedName>
        <fullName evidence="11">RCG51864</fullName>
    </submittedName>
    <submittedName>
        <fullName evidence="10">RCG52114</fullName>
    </submittedName>
    <submittedName>
        <fullName evidence="9">RCG52158</fullName>
    </submittedName>
    <submittedName>
        <fullName evidence="18">RCG52969</fullName>
    </submittedName>
    <submittedName>
        <fullName evidence="12">RCG56429</fullName>
    </submittedName>
</protein>
<evidence type="ECO:0000313" key="20">
    <source>
        <dbReference type="Proteomes" id="UP000234681"/>
    </source>
</evidence>
<dbReference type="EMBL" id="CH474048">
    <property type="protein sequence ID" value="EDL75749.1"/>
    <property type="molecule type" value="Genomic_DNA"/>
</dbReference>
<dbReference type="EMBL" id="CH473957">
    <property type="protein sequence ID" value="EDL91085.1"/>
    <property type="molecule type" value="Genomic_DNA"/>
</dbReference>
<dbReference type="EMBL" id="CH474999">
    <property type="protein sequence ID" value="EDL82678.1"/>
    <property type="molecule type" value="Genomic_DNA"/>
</dbReference>
<evidence type="ECO:0000313" key="15">
    <source>
        <dbReference type="EMBL" id="EDL98883.1"/>
    </source>
</evidence>
<dbReference type="EMBL" id="CH474004">
    <property type="protein sequence ID" value="EDL75458.1"/>
    <property type="molecule type" value="Genomic_DNA"/>
</dbReference>
<evidence type="ECO:0000313" key="1">
    <source>
        <dbReference type="EMBL" id="EDL75458.1"/>
    </source>
</evidence>
<name>A6JW50_RAT</name>
<evidence type="ECO:0000313" key="18">
    <source>
        <dbReference type="EMBL" id="EDM11083.1"/>
    </source>
</evidence>
<evidence type="ECO:0000313" key="14">
    <source>
        <dbReference type="EMBL" id="EDL93081.1"/>
    </source>
</evidence>
<evidence type="ECO:0000313" key="9">
    <source>
        <dbReference type="EMBL" id="EDL85285.1"/>
    </source>
</evidence>
<evidence type="ECO:0000313" key="8">
    <source>
        <dbReference type="EMBL" id="EDL84728.1"/>
    </source>
</evidence>
<dbReference type="Proteomes" id="UP000234681">
    <property type="component" value="Chromosome 6"/>
</dbReference>
<reference evidence="4 20" key="3">
    <citation type="submission" date="2005-09" db="EMBL/GenBank/DDBJ databases">
        <authorList>
            <person name="Mural R.J."/>
            <person name="Li P.W."/>
            <person name="Adams M.D."/>
            <person name="Amanatides P.G."/>
            <person name="Baden-Tillson H."/>
            <person name="Barnstead M."/>
            <person name="Chin S.H."/>
            <person name="Dew I."/>
            <person name="Evans C.A."/>
            <person name="Ferriera S."/>
            <person name="Flanigan M."/>
            <person name="Fosler C."/>
            <person name="Glodek A."/>
            <person name="Gu Z."/>
            <person name="Holt R.A."/>
            <person name="Jennings D."/>
            <person name="Kraft C.L."/>
            <person name="Lu F."/>
            <person name="Nguyen T."/>
            <person name="Nusskern D.R."/>
            <person name="Pfannkoch C.M."/>
            <person name="Sitter C."/>
            <person name="Sutton G.G."/>
            <person name="Venter J.C."/>
            <person name="Wang Z."/>
            <person name="Woodage T."/>
            <person name="Zheng X.H."/>
            <person name="Zhong F."/>
        </authorList>
    </citation>
    <scope>NUCLEOTIDE SEQUENCE [LARGE SCALE GENOMIC DNA]</scope>
    <source>
        <strain evidence="4">BN</strain>
        <strain evidence="20">BN, Sprague-Dawley</strain>
    </source>
</reference>
<dbReference type="Proteomes" id="UP000234681">
    <property type="component" value="Chromosome 9"/>
</dbReference>
<dbReference type="EMBL" id="CH474015">
    <property type="protein sequence ID" value="EDL85487.1"/>
    <property type="molecule type" value="Genomic_DNA"/>
</dbReference>
<dbReference type="EMBL" id="CH474069">
    <property type="protein sequence ID" value="EDL84728.1"/>
    <property type="molecule type" value="Genomic_DNA"/>
</dbReference>
<dbReference type="EMBL" id="CH473957">
    <property type="protein sequence ID" value="EDL91086.1"/>
    <property type="molecule type" value="Genomic_DNA"/>
</dbReference>
<dbReference type="Proteomes" id="UP000234681">
    <property type="component" value="Chromosome 8"/>
</dbReference>
<sequence length="23" mass="2520">MLELLGAQVLRRDCVPAGTCVFQ</sequence>